<dbReference type="Gene3D" id="2.40.70.10">
    <property type="entry name" value="Acid Proteases"/>
    <property type="match status" value="1"/>
</dbReference>
<dbReference type="RefSeq" id="WP_204659199.1">
    <property type="nucleotide sequence ID" value="NZ_CP056775.1"/>
</dbReference>
<evidence type="ECO:0000259" key="1">
    <source>
        <dbReference type="Pfam" id="PF05618"/>
    </source>
</evidence>
<dbReference type="PANTHER" id="PTHR38037">
    <property type="entry name" value="ZN_PROTEASE DOMAIN-CONTAINING PROTEIN"/>
    <property type="match status" value="1"/>
</dbReference>
<dbReference type="Proteomes" id="UP000612680">
    <property type="component" value="Chromosome"/>
</dbReference>
<dbReference type="PANTHER" id="PTHR38037:SF2">
    <property type="entry name" value="ATP-DEPENDENT ZINC PROTEASE DOMAIN-CONTAINING PROTEIN-RELATED"/>
    <property type="match status" value="1"/>
</dbReference>
<name>A0ABX7IBP6_9BACT</name>
<dbReference type="Pfam" id="PF05618">
    <property type="entry name" value="Zn_protease"/>
    <property type="match status" value="1"/>
</dbReference>
<dbReference type="GO" id="GO:0008233">
    <property type="term" value="F:peptidase activity"/>
    <property type="evidence" value="ECO:0007669"/>
    <property type="project" value="UniProtKB-KW"/>
</dbReference>
<keyword evidence="3" id="KW-1185">Reference proteome</keyword>
<dbReference type="EMBL" id="CP056775">
    <property type="protein sequence ID" value="QRR03345.1"/>
    <property type="molecule type" value="Genomic_DNA"/>
</dbReference>
<proteinExistence type="predicted"/>
<dbReference type="InterPro" id="IPR021109">
    <property type="entry name" value="Peptidase_aspartic_dom_sf"/>
</dbReference>
<gene>
    <name evidence="2" type="ORF">HWI92_21695</name>
</gene>
<sequence>MKPALTVIGATDVADLPELGWHQVPVRVDSGAATSAIHCSKVRLVKSEDDEVILEFFLDYKNGAPPQSFYARNFKETIVRNSFGKEEKRYVIKTRIEIFGKKIRTEFSLANRRKMRYPILLGRKLLKNRFVVDVAQKDLSFSRKQSKAGKPH</sequence>
<feature type="domain" description="Retropepsin-like aspartic endopeptidase" evidence="1">
    <location>
        <begin position="9"/>
        <end position="138"/>
    </location>
</feature>
<organism evidence="2 3">
    <name type="scientific">Dyadobacter sandarakinus</name>
    <dbReference type="NCBI Taxonomy" id="2747268"/>
    <lineage>
        <taxon>Bacteria</taxon>
        <taxon>Pseudomonadati</taxon>
        <taxon>Bacteroidota</taxon>
        <taxon>Cytophagia</taxon>
        <taxon>Cytophagales</taxon>
        <taxon>Spirosomataceae</taxon>
        <taxon>Dyadobacter</taxon>
    </lineage>
</organism>
<reference evidence="2 3" key="1">
    <citation type="submission" date="2020-06" db="EMBL/GenBank/DDBJ databases">
        <title>Dyadobacter sandarakinus sp. nov., isolated from the soil of the Arctic Yellow River Station.</title>
        <authorList>
            <person name="Zhang Y."/>
            <person name="Peng F."/>
        </authorList>
    </citation>
    <scope>NUCLEOTIDE SEQUENCE [LARGE SCALE GENOMIC DNA]</scope>
    <source>
        <strain evidence="2 3">Q3-56</strain>
    </source>
</reference>
<dbReference type="SUPFAM" id="SSF50630">
    <property type="entry name" value="Acid proteases"/>
    <property type="match status" value="1"/>
</dbReference>
<protein>
    <submittedName>
        <fullName evidence="2">ATP-dependent zinc protease</fullName>
    </submittedName>
</protein>
<keyword evidence="2" id="KW-0378">Hydrolase</keyword>
<dbReference type="GO" id="GO:0006508">
    <property type="term" value="P:proteolysis"/>
    <property type="evidence" value="ECO:0007669"/>
    <property type="project" value="UniProtKB-KW"/>
</dbReference>
<keyword evidence="2" id="KW-0645">Protease</keyword>
<accession>A0ABX7IBP6</accession>
<evidence type="ECO:0000313" key="3">
    <source>
        <dbReference type="Proteomes" id="UP000612680"/>
    </source>
</evidence>
<evidence type="ECO:0000313" key="2">
    <source>
        <dbReference type="EMBL" id="QRR03345.1"/>
    </source>
</evidence>
<dbReference type="InterPro" id="IPR008503">
    <property type="entry name" value="Asp_endopeptidase"/>
</dbReference>